<dbReference type="PROSITE" id="PS50865">
    <property type="entry name" value="ZF_MYND_2"/>
    <property type="match status" value="1"/>
</dbReference>
<keyword evidence="7" id="KW-1185">Reference proteome</keyword>
<dbReference type="EMBL" id="DF237842">
    <property type="protein sequence ID" value="GAQ91968.1"/>
    <property type="molecule type" value="Genomic_DNA"/>
</dbReference>
<feature type="domain" description="MYND-type" evidence="5">
    <location>
        <begin position="327"/>
        <end position="368"/>
    </location>
</feature>
<proteinExistence type="predicted"/>
<keyword evidence="3" id="KW-0862">Zinc</keyword>
<dbReference type="InterPro" id="IPR024119">
    <property type="entry name" value="TF_DEAF-1"/>
</dbReference>
<dbReference type="Proteomes" id="UP000054558">
    <property type="component" value="Unassembled WGS sequence"/>
</dbReference>
<dbReference type="STRING" id="105231.A0A1Y1IUQ2"/>
<dbReference type="PANTHER" id="PTHR10237:SF14">
    <property type="entry name" value="MYND-TYPE DOMAIN-CONTAINING PROTEIN"/>
    <property type="match status" value="1"/>
</dbReference>
<dbReference type="Gene3D" id="6.10.140.2220">
    <property type="match status" value="1"/>
</dbReference>
<dbReference type="AlphaFoldDB" id="A0A1Y1IUQ2"/>
<reference evidence="6 7" key="1">
    <citation type="journal article" date="2014" name="Nat. Commun.">
        <title>Klebsormidium flaccidum genome reveals primary factors for plant terrestrial adaptation.</title>
        <authorList>
            <person name="Hori K."/>
            <person name="Maruyama F."/>
            <person name="Fujisawa T."/>
            <person name="Togashi T."/>
            <person name="Yamamoto N."/>
            <person name="Seo M."/>
            <person name="Sato S."/>
            <person name="Yamada T."/>
            <person name="Mori H."/>
            <person name="Tajima N."/>
            <person name="Moriyama T."/>
            <person name="Ikeuchi M."/>
            <person name="Watanabe M."/>
            <person name="Wada H."/>
            <person name="Kobayashi K."/>
            <person name="Saito M."/>
            <person name="Masuda T."/>
            <person name="Sasaki-Sekimoto Y."/>
            <person name="Mashiguchi K."/>
            <person name="Awai K."/>
            <person name="Shimojima M."/>
            <person name="Masuda S."/>
            <person name="Iwai M."/>
            <person name="Nobusawa T."/>
            <person name="Narise T."/>
            <person name="Kondo S."/>
            <person name="Saito H."/>
            <person name="Sato R."/>
            <person name="Murakawa M."/>
            <person name="Ihara Y."/>
            <person name="Oshima-Yamada Y."/>
            <person name="Ohtaka K."/>
            <person name="Satoh M."/>
            <person name="Sonobe K."/>
            <person name="Ishii M."/>
            <person name="Ohtani R."/>
            <person name="Kanamori-Sato M."/>
            <person name="Honoki R."/>
            <person name="Miyazaki D."/>
            <person name="Mochizuki H."/>
            <person name="Umetsu J."/>
            <person name="Higashi K."/>
            <person name="Shibata D."/>
            <person name="Kamiya Y."/>
            <person name="Sato N."/>
            <person name="Nakamura Y."/>
            <person name="Tabata S."/>
            <person name="Ida S."/>
            <person name="Kurokawa K."/>
            <person name="Ohta H."/>
        </authorList>
    </citation>
    <scope>NUCLEOTIDE SEQUENCE [LARGE SCALE GENOMIC DNA]</scope>
    <source>
        <strain evidence="6 7">NIES-2285</strain>
    </source>
</reference>
<evidence type="ECO:0000256" key="3">
    <source>
        <dbReference type="ARBA" id="ARBA00022833"/>
    </source>
</evidence>
<dbReference type="PROSITE" id="PS01360">
    <property type="entry name" value="ZF_MYND_1"/>
    <property type="match status" value="1"/>
</dbReference>
<organism evidence="6 7">
    <name type="scientific">Klebsormidium nitens</name>
    <name type="common">Green alga</name>
    <name type="synonym">Ulothrix nitens</name>
    <dbReference type="NCBI Taxonomy" id="105231"/>
    <lineage>
        <taxon>Eukaryota</taxon>
        <taxon>Viridiplantae</taxon>
        <taxon>Streptophyta</taxon>
        <taxon>Klebsormidiophyceae</taxon>
        <taxon>Klebsormidiales</taxon>
        <taxon>Klebsormidiaceae</taxon>
        <taxon>Klebsormidium</taxon>
    </lineage>
</organism>
<evidence type="ECO:0000313" key="6">
    <source>
        <dbReference type="EMBL" id="GAQ91968.1"/>
    </source>
</evidence>
<dbReference type="InterPro" id="IPR011990">
    <property type="entry name" value="TPR-like_helical_dom_sf"/>
</dbReference>
<dbReference type="GO" id="GO:0008270">
    <property type="term" value="F:zinc ion binding"/>
    <property type="evidence" value="ECO:0007669"/>
    <property type="project" value="UniProtKB-KW"/>
</dbReference>
<evidence type="ECO:0000256" key="2">
    <source>
        <dbReference type="ARBA" id="ARBA00022771"/>
    </source>
</evidence>
<sequence length="373" mass="42214">MPDISEETLRKLLKEHREAVGQKERSGLSQDVLVMLPLGRPYPTTHEAVLSKFQGLLKELEGKKFENEARCLDVFVLGREYGSQLEMVGNLAYAKTLYKGALQVARNSAGKKALARVYGKRCNEGILLQYLGLLSKKQRRLKKAEEYYLEALEVPGVTLALMDTVIHQLHMLYMNTGDIVKVKNTHKRKIDKAYDCLQRGYSIACKVREPNYAESTSGNPTAAFLGHPAYRTVKQQHLQAHMLAFMGRIRFHQGRDQEALPFFERAFSMPYEQQNPDMAVYMNDYGRIDTAIECVAAARKSARSNVFSDIGRQTTGDVVRPDFNITCGACAKTEAEGTKFKVCSKCKRVKYCSAECQKNDWKAHKKICRPLPV</sequence>
<dbReference type="Gene3D" id="1.25.40.10">
    <property type="entry name" value="Tetratricopeptide repeat domain"/>
    <property type="match status" value="1"/>
</dbReference>
<dbReference type="OrthoDB" id="5855668at2759"/>
<dbReference type="Pfam" id="PF01753">
    <property type="entry name" value="zf-MYND"/>
    <property type="match status" value="1"/>
</dbReference>
<keyword evidence="2 4" id="KW-0863">Zinc-finger</keyword>
<dbReference type="SUPFAM" id="SSF144232">
    <property type="entry name" value="HIT/MYND zinc finger-like"/>
    <property type="match status" value="1"/>
</dbReference>
<evidence type="ECO:0000256" key="1">
    <source>
        <dbReference type="ARBA" id="ARBA00022723"/>
    </source>
</evidence>
<dbReference type="SUPFAM" id="SSF48452">
    <property type="entry name" value="TPR-like"/>
    <property type="match status" value="1"/>
</dbReference>
<evidence type="ECO:0000313" key="7">
    <source>
        <dbReference type="Proteomes" id="UP000054558"/>
    </source>
</evidence>
<accession>A0A1Y1IUQ2</accession>
<dbReference type="PANTHER" id="PTHR10237">
    <property type="entry name" value="DEFORMED EPIDERMAL AUTOREGULATORY FACTOR 1 HOMOLOG SUPPRESSIN"/>
    <property type="match status" value="1"/>
</dbReference>
<gene>
    <name evidence="6" type="ORF">KFL_008930040</name>
</gene>
<protein>
    <recommendedName>
        <fullName evidence="5">MYND-type domain-containing protein</fullName>
    </recommendedName>
</protein>
<evidence type="ECO:0000256" key="4">
    <source>
        <dbReference type="PROSITE-ProRule" id="PRU00134"/>
    </source>
</evidence>
<keyword evidence="1" id="KW-0479">Metal-binding</keyword>
<name>A0A1Y1IUQ2_KLENI</name>
<evidence type="ECO:0000259" key="5">
    <source>
        <dbReference type="PROSITE" id="PS50865"/>
    </source>
</evidence>
<dbReference type="InterPro" id="IPR002893">
    <property type="entry name" value="Znf_MYND"/>
</dbReference>